<dbReference type="EMBL" id="AALD02000016">
    <property type="protein sequence ID" value="EEQ10586.1"/>
    <property type="molecule type" value="Genomic_DNA"/>
</dbReference>
<comment type="caution">
    <text evidence="1">The sequence shown here is derived from an EMBL/GenBank/DDBJ whole genome shotgun (WGS) entry which is preliminary data.</text>
</comment>
<sequence>MGCSCKYRYFYVIHITVIKLRDNETAVNYFCDVNHKTLSGLMPSQNDQL</sequence>
<proteinExistence type="predicted"/>
<organism evidence="1 2">
    <name type="scientific">Yersinia mollaretii (strain ATCC 43969 / DSM 18520 / CIP 103324 / CNY 7263 / WAIP 204)</name>
    <dbReference type="NCBI Taxonomy" id="349967"/>
    <lineage>
        <taxon>Bacteria</taxon>
        <taxon>Pseudomonadati</taxon>
        <taxon>Pseudomonadota</taxon>
        <taxon>Gammaproteobacteria</taxon>
        <taxon>Enterobacterales</taxon>
        <taxon>Yersiniaceae</taxon>
        <taxon>Yersinia</taxon>
    </lineage>
</organism>
<gene>
    <name evidence="1" type="ORF">ymoll0001_18740</name>
</gene>
<protein>
    <submittedName>
        <fullName evidence="1">Uncharacterized protein</fullName>
    </submittedName>
</protein>
<dbReference type="Proteomes" id="UP000003027">
    <property type="component" value="Unassembled WGS sequence"/>
</dbReference>
<reference evidence="1" key="1">
    <citation type="submission" date="2008-12" db="EMBL/GenBank/DDBJ databases">
        <title>Annotation of the Yersinia mollaretii ATCC 43969 genome.</title>
        <authorList>
            <person name="Read T.D."/>
            <person name="Akmal A."/>
            <person name="Bishop-Lilly K."/>
            <person name="Chen P.E."/>
            <person name="Cook C."/>
            <person name="Kiley M.P."/>
            <person name="Lentz S."/>
            <person name="Mateczun A."/>
            <person name="Nagarajan N."/>
            <person name="Nolan N."/>
            <person name="Osborne B.I."/>
            <person name="Pop M."/>
            <person name="Sozhamannan S."/>
            <person name="Stewart A.C."/>
            <person name="Sulakvelidze A."/>
            <person name="Thomason B."/>
            <person name="Willner K."/>
            <person name="Zwick M.E."/>
        </authorList>
    </citation>
    <scope>NUCLEOTIDE SEQUENCE [LARGE SCALE GENOMIC DNA]</scope>
    <source>
        <strain evidence="1">ATCC 43969</strain>
    </source>
</reference>
<name>A0ABM9Y9M8_YERMW</name>
<keyword evidence="2" id="KW-1185">Reference proteome</keyword>
<evidence type="ECO:0000313" key="1">
    <source>
        <dbReference type="EMBL" id="EEQ10586.1"/>
    </source>
</evidence>
<accession>A0ABM9Y9M8</accession>
<evidence type="ECO:0000313" key="2">
    <source>
        <dbReference type="Proteomes" id="UP000003027"/>
    </source>
</evidence>